<dbReference type="Pfam" id="PF07034">
    <property type="entry name" value="ORC3_N"/>
    <property type="match status" value="1"/>
</dbReference>
<proteinExistence type="inferred from homology"/>
<evidence type="ECO:0000313" key="9">
    <source>
        <dbReference type="EMBL" id="CAE0610924.1"/>
    </source>
</evidence>
<feature type="compositionally biased region" description="Polar residues" evidence="6">
    <location>
        <begin position="472"/>
        <end position="483"/>
    </location>
</feature>
<evidence type="ECO:0000256" key="5">
    <source>
        <dbReference type="ARBA" id="ARBA00023242"/>
    </source>
</evidence>
<dbReference type="GO" id="GO:0005656">
    <property type="term" value="C:nuclear pre-replicative complex"/>
    <property type="evidence" value="ECO:0007669"/>
    <property type="project" value="TreeGrafter"/>
</dbReference>
<dbReference type="GO" id="GO:0005664">
    <property type="term" value="C:nuclear origin of replication recognition complex"/>
    <property type="evidence" value="ECO:0007669"/>
    <property type="project" value="InterPro"/>
</dbReference>
<evidence type="ECO:0000259" key="8">
    <source>
        <dbReference type="Pfam" id="PF18137"/>
    </source>
</evidence>
<organism evidence="9">
    <name type="scientific">Picocystis salinarum</name>
    <dbReference type="NCBI Taxonomy" id="88271"/>
    <lineage>
        <taxon>Eukaryota</taxon>
        <taxon>Viridiplantae</taxon>
        <taxon>Chlorophyta</taxon>
        <taxon>Picocystophyceae</taxon>
        <taxon>Picocystales</taxon>
        <taxon>Picocystaceae</taxon>
        <taxon>Picocystis</taxon>
    </lineage>
</organism>
<gene>
    <name evidence="9" type="ORF">PSAL00342_LOCUS4759</name>
</gene>
<protein>
    <recommendedName>
        <fullName evidence="10">Origin recognition complex subunit 3</fullName>
    </recommendedName>
</protein>
<evidence type="ECO:0000256" key="3">
    <source>
        <dbReference type="ARBA" id="ARBA00022705"/>
    </source>
</evidence>
<dbReference type="InterPro" id="IPR045667">
    <property type="entry name" value="ORC3_N"/>
</dbReference>
<name>A0A7S3UD27_9CHLO</name>
<feature type="compositionally biased region" description="Polar residues" evidence="6">
    <location>
        <begin position="495"/>
        <end position="516"/>
    </location>
</feature>
<keyword evidence="3" id="KW-0235">DNA replication</keyword>
<evidence type="ECO:0000256" key="4">
    <source>
        <dbReference type="ARBA" id="ARBA00023125"/>
    </source>
</evidence>
<accession>A0A7S3UD27</accession>
<dbReference type="InterPro" id="IPR040855">
    <property type="entry name" value="ORC_WH_C"/>
</dbReference>
<feature type="region of interest" description="Disordered" evidence="6">
    <location>
        <begin position="471"/>
        <end position="516"/>
    </location>
</feature>
<dbReference type="PANTHER" id="PTHR12748">
    <property type="entry name" value="ORIGIN RECOGNITION COMPLEX SUBUNIT 3"/>
    <property type="match status" value="1"/>
</dbReference>
<sequence>MGSTTQAFGDGVPSDSSDMLQLAYKYCSARLKKKVNGIVQDVNTQSFQNVVDFVRKNNSKKQGNVVGRIGTPLPVGLLVVGGISSIDHAKSFRVLCSLLNTDMCCSANLHGGSLLKSKVWNAHSEAVSKTLNSLLKQVSGLETDADDACALANWHEECGRGRTVAVVVEEVEAADPEVLKELVHVLSDLGSKIPISLLLGLSTLGNHLYDILPSNVVSRTIIQKFETKPSMQQMDALIEHLFLDLHDLLPFSLCPRTISYLDEHFLRRDMSLDAFEKSIHFALVNHFFAEPLCAILPCFEYIADRSHSKPPEVNTGEIESAGVLKDVNKLPENLLERLRKNSSLFVGSSGDWKKHLQLAIQMSIRSRREWVLALRLLNISAAHVGCTGAGSGFTFRELHRDASDPSYFAKSTDYGNMSSGLHLVAKLRSKIEELPRDSVLALVEKWEDLLQGKLGLLADALKELEDVKEELQSPTLSQGTTELPSKDFQDDKSGFLSNSNAQAESDSENKLTSKPTRLSAARRKGALIAHVNALALSQKQNSKGHADRDITRGVGARLGDLLFDVAVHHAAKCPINLPGAELFCLSAFSSLKQSFLEPSPRHALEEVLQNPTQHIPFGKLSSCMQGGSNHHDWYVAYQSLQKFDRVVDMQEWCASFSDGVSIKQLPSTGKADCHKHRNVGKQAADSRPQKAVRLTQQLRQRKSRSSASNTRRFDWSSKDPLVVRFLQSVRELQISGIVRPCKRRQGEYVEHLVHDGSVPEVEGIEMED</sequence>
<evidence type="ECO:0000256" key="1">
    <source>
        <dbReference type="ARBA" id="ARBA00004123"/>
    </source>
</evidence>
<reference evidence="9" key="1">
    <citation type="submission" date="2021-01" db="EMBL/GenBank/DDBJ databases">
        <authorList>
            <person name="Corre E."/>
            <person name="Pelletier E."/>
            <person name="Niang G."/>
            <person name="Scheremetjew M."/>
            <person name="Finn R."/>
            <person name="Kale V."/>
            <person name="Holt S."/>
            <person name="Cochrane G."/>
            <person name="Meng A."/>
            <person name="Brown T."/>
            <person name="Cohen L."/>
        </authorList>
    </citation>
    <scope>NUCLEOTIDE SEQUENCE</scope>
    <source>
        <strain evidence="9">CCMP1897</strain>
    </source>
</reference>
<evidence type="ECO:0000259" key="7">
    <source>
        <dbReference type="Pfam" id="PF07034"/>
    </source>
</evidence>
<dbReference type="Pfam" id="PF18137">
    <property type="entry name" value="WHD_ORC"/>
    <property type="match status" value="1"/>
</dbReference>
<dbReference type="AlphaFoldDB" id="A0A7S3UD27"/>
<evidence type="ECO:0000256" key="2">
    <source>
        <dbReference type="ARBA" id="ARBA00010977"/>
    </source>
</evidence>
<dbReference type="EMBL" id="HBIS01005270">
    <property type="protein sequence ID" value="CAE0610924.1"/>
    <property type="molecule type" value="Transcribed_RNA"/>
</dbReference>
<keyword evidence="5" id="KW-0539">Nucleus</keyword>
<keyword evidence="4" id="KW-0238">DNA-binding</keyword>
<dbReference type="InterPro" id="IPR020795">
    <property type="entry name" value="ORC3"/>
</dbReference>
<evidence type="ECO:0000256" key="6">
    <source>
        <dbReference type="SAM" id="MobiDB-lite"/>
    </source>
</evidence>
<dbReference type="GO" id="GO:0003688">
    <property type="term" value="F:DNA replication origin binding"/>
    <property type="evidence" value="ECO:0007669"/>
    <property type="project" value="TreeGrafter"/>
</dbReference>
<feature type="domain" description="Origin recognition complex subunit 3 winged helix C-terminal" evidence="8">
    <location>
        <begin position="601"/>
        <end position="753"/>
    </location>
</feature>
<evidence type="ECO:0008006" key="10">
    <source>
        <dbReference type="Google" id="ProtNLM"/>
    </source>
</evidence>
<comment type="subcellular location">
    <subcellularLocation>
        <location evidence="1">Nucleus</location>
    </subcellularLocation>
</comment>
<dbReference type="GO" id="GO:0006270">
    <property type="term" value="P:DNA replication initiation"/>
    <property type="evidence" value="ECO:0007669"/>
    <property type="project" value="TreeGrafter"/>
</dbReference>
<dbReference type="GO" id="GO:0031261">
    <property type="term" value="C:DNA replication preinitiation complex"/>
    <property type="evidence" value="ECO:0007669"/>
    <property type="project" value="TreeGrafter"/>
</dbReference>
<comment type="similarity">
    <text evidence="2">Belongs to the ORC3 family.</text>
</comment>
<dbReference type="PANTHER" id="PTHR12748:SF0">
    <property type="entry name" value="ORIGIN RECOGNITION COMPLEX SUBUNIT 3"/>
    <property type="match status" value="1"/>
</dbReference>
<feature type="domain" description="Origin recognition complex subunit 3 N-terminal" evidence="7">
    <location>
        <begin position="16"/>
        <end position="294"/>
    </location>
</feature>
<feature type="region of interest" description="Disordered" evidence="6">
    <location>
        <begin position="667"/>
        <end position="689"/>
    </location>
</feature>
<feature type="compositionally biased region" description="Basic and acidic residues" evidence="6">
    <location>
        <begin position="484"/>
        <end position="493"/>
    </location>
</feature>